<accession>A0A1X0QQD5</accession>
<sequence length="165" mass="19606">MMYMYIFLFFLSLFFFCVYSPYLFICPELKNKKVNYYFFLSPFFLSLSYCHFIMSLWANKQTNEYEMREVVDLDSYIAQVDGRNSLNILDTTSDDNGSDSTMSIDEDYKYNYEQRNFEGDEAEQSLVNNNENSSNDIERGEVHKDILNKQKVDKTVNLINTKQNM</sequence>
<keyword evidence="1" id="KW-0472">Membrane</keyword>
<protein>
    <submittedName>
        <fullName evidence="2">Uncharacterized protein</fullName>
    </submittedName>
</protein>
<dbReference type="EMBL" id="KV922083">
    <property type="protein sequence ID" value="ORE01973.1"/>
    <property type="molecule type" value="Genomic_DNA"/>
</dbReference>
<dbReference type="AlphaFoldDB" id="A0A1X0QQD5"/>
<proteinExistence type="predicted"/>
<reference evidence="2" key="1">
    <citation type="journal article" date="2016" name="Proc. Natl. Acad. Sci. U.S.A.">
        <title>Lipid metabolic changes in an early divergent fungus govern the establishment of a mutualistic symbiosis with endobacteria.</title>
        <authorList>
            <person name="Lastovetsky O.A."/>
            <person name="Gaspar M.L."/>
            <person name="Mondo S.J."/>
            <person name="LaButti K.M."/>
            <person name="Sandor L."/>
            <person name="Grigoriev I.V."/>
            <person name="Henry S.A."/>
            <person name="Pawlowska T.E."/>
        </authorList>
    </citation>
    <scope>NUCLEOTIDE SEQUENCE [LARGE SCALE GENOMIC DNA]</scope>
    <source>
        <strain evidence="2">ATCC 52814</strain>
    </source>
</reference>
<feature type="transmembrane region" description="Helical" evidence="1">
    <location>
        <begin position="37"/>
        <end position="58"/>
    </location>
</feature>
<dbReference type="Proteomes" id="UP000242414">
    <property type="component" value="Unassembled WGS sequence"/>
</dbReference>
<organism evidence="2">
    <name type="scientific">Rhizopus microsporus var. microsporus</name>
    <dbReference type="NCBI Taxonomy" id="86635"/>
    <lineage>
        <taxon>Eukaryota</taxon>
        <taxon>Fungi</taxon>
        <taxon>Fungi incertae sedis</taxon>
        <taxon>Mucoromycota</taxon>
        <taxon>Mucoromycotina</taxon>
        <taxon>Mucoromycetes</taxon>
        <taxon>Mucorales</taxon>
        <taxon>Mucorineae</taxon>
        <taxon>Rhizopodaceae</taxon>
        <taxon>Rhizopus</taxon>
    </lineage>
</organism>
<dbReference type="VEuPathDB" id="FungiDB:BCV72DRAFT_62328"/>
<keyword evidence="1" id="KW-1133">Transmembrane helix</keyword>
<evidence type="ECO:0000256" key="1">
    <source>
        <dbReference type="SAM" id="Phobius"/>
    </source>
</evidence>
<name>A0A1X0QQD5_RHIZD</name>
<evidence type="ECO:0000313" key="2">
    <source>
        <dbReference type="EMBL" id="ORE01973.1"/>
    </source>
</evidence>
<gene>
    <name evidence="2" type="ORF">BCV72DRAFT_62328</name>
</gene>
<keyword evidence="1" id="KW-0812">Transmembrane</keyword>
<feature type="transmembrane region" description="Helical" evidence="1">
    <location>
        <begin position="6"/>
        <end position="25"/>
    </location>
</feature>